<comment type="caution">
    <text evidence="2">The sequence shown here is derived from an EMBL/GenBank/DDBJ whole genome shotgun (WGS) entry which is preliminary data.</text>
</comment>
<evidence type="ECO:0000256" key="1">
    <source>
        <dbReference type="SAM" id="Phobius"/>
    </source>
</evidence>
<accession>A0A557RJL4</accession>
<feature type="transmembrane region" description="Helical" evidence="1">
    <location>
        <begin position="45"/>
        <end position="63"/>
    </location>
</feature>
<dbReference type="RefSeq" id="WP_144347593.1">
    <property type="nucleotide sequence ID" value="NZ_VMKP01000002.1"/>
</dbReference>
<keyword evidence="1" id="KW-1133">Transmembrane helix</keyword>
<sequence>MNLRQKSRTTSAILTFVFGPLGVFYSSAAGAIVLILVALASAGTLIGPVLCWIAAIIWGDHTVRRHNESVYRLLNRPSDDDGDRRD</sequence>
<evidence type="ECO:0000313" key="3">
    <source>
        <dbReference type="Proteomes" id="UP000316688"/>
    </source>
</evidence>
<keyword evidence="1" id="KW-0812">Transmembrane</keyword>
<keyword evidence="3" id="KW-1185">Reference proteome</keyword>
<organism evidence="2 3">
    <name type="scientific">Spiribacter aquaticus</name>
    <dbReference type="NCBI Taxonomy" id="1935996"/>
    <lineage>
        <taxon>Bacteria</taxon>
        <taxon>Pseudomonadati</taxon>
        <taxon>Pseudomonadota</taxon>
        <taxon>Gammaproteobacteria</taxon>
        <taxon>Chromatiales</taxon>
        <taxon>Ectothiorhodospiraceae</taxon>
        <taxon>Spiribacter</taxon>
    </lineage>
</organism>
<dbReference type="Proteomes" id="UP000316688">
    <property type="component" value="Unassembled WGS sequence"/>
</dbReference>
<evidence type="ECO:0000313" key="2">
    <source>
        <dbReference type="EMBL" id="TVO65340.1"/>
    </source>
</evidence>
<proteinExistence type="predicted"/>
<protein>
    <submittedName>
        <fullName evidence="2">Uncharacterized protein</fullName>
    </submittedName>
</protein>
<gene>
    <name evidence="2" type="ORF">FPL11_04440</name>
</gene>
<dbReference type="EMBL" id="VMKP01000002">
    <property type="protein sequence ID" value="TVO65340.1"/>
    <property type="molecule type" value="Genomic_DNA"/>
</dbReference>
<name>A0A557RJL4_9GAMM</name>
<feature type="transmembrane region" description="Helical" evidence="1">
    <location>
        <begin position="12"/>
        <end position="39"/>
    </location>
</feature>
<dbReference type="AlphaFoldDB" id="A0A557RJL4"/>
<keyword evidence="1" id="KW-0472">Membrane</keyword>
<reference evidence="2 3" key="1">
    <citation type="submission" date="2019-07" db="EMBL/GenBank/DDBJ databases">
        <title>Reclasification of Spiribacter aquaticus.</title>
        <authorList>
            <person name="Leon M.J."/>
            <person name="Sanchez-Porro C."/>
            <person name="Ventosa A."/>
        </authorList>
    </citation>
    <scope>NUCLEOTIDE SEQUENCE [LARGE SCALE GENOMIC DNA]</scope>
    <source>
        <strain evidence="2 3">SP30</strain>
    </source>
</reference>